<proteinExistence type="inferred from homology"/>
<feature type="domain" description="RNA polymerase sigma factor 70 region 4 type 2" evidence="6">
    <location>
        <begin position="115"/>
        <end position="166"/>
    </location>
</feature>
<dbReference type="SUPFAM" id="SSF88659">
    <property type="entry name" value="Sigma3 and sigma4 domains of RNA polymerase sigma factors"/>
    <property type="match status" value="1"/>
</dbReference>
<dbReference type="Pfam" id="PF04542">
    <property type="entry name" value="Sigma70_r2"/>
    <property type="match status" value="1"/>
</dbReference>
<evidence type="ECO:0000259" key="6">
    <source>
        <dbReference type="Pfam" id="PF08281"/>
    </source>
</evidence>
<evidence type="ECO:0000256" key="4">
    <source>
        <dbReference type="ARBA" id="ARBA00023163"/>
    </source>
</evidence>
<evidence type="ECO:0000313" key="8">
    <source>
        <dbReference type="Proteomes" id="UP001528823"/>
    </source>
</evidence>
<dbReference type="Proteomes" id="UP001528823">
    <property type="component" value="Unassembled WGS sequence"/>
</dbReference>
<keyword evidence="4" id="KW-0804">Transcription</keyword>
<dbReference type="InterPro" id="IPR013249">
    <property type="entry name" value="RNA_pol_sigma70_r4_t2"/>
</dbReference>
<comment type="similarity">
    <text evidence="1">Belongs to the sigma-70 factor family. ECF subfamily.</text>
</comment>
<evidence type="ECO:0000256" key="1">
    <source>
        <dbReference type="ARBA" id="ARBA00010641"/>
    </source>
</evidence>
<dbReference type="PANTHER" id="PTHR43133:SF45">
    <property type="entry name" value="RNA POLYMERASE ECF-TYPE SIGMA FACTOR"/>
    <property type="match status" value="1"/>
</dbReference>
<dbReference type="PANTHER" id="PTHR43133">
    <property type="entry name" value="RNA POLYMERASE ECF-TYPE SIGMA FACTO"/>
    <property type="match status" value="1"/>
</dbReference>
<dbReference type="InterPro" id="IPR036388">
    <property type="entry name" value="WH-like_DNA-bd_sf"/>
</dbReference>
<evidence type="ECO:0000313" key="7">
    <source>
        <dbReference type="EMBL" id="MDE1461022.1"/>
    </source>
</evidence>
<evidence type="ECO:0000259" key="5">
    <source>
        <dbReference type="Pfam" id="PF04542"/>
    </source>
</evidence>
<comment type="caution">
    <text evidence="7">The sequence shown here is derived from an EMBL/GenBank/DDBJ whole genome shotgun (WGS) entry which is preliminary data.</text>
</comment>
<keyword evidence="2" id="KW-0805">Transcription regulation</keyword>
<protein>
    <submittedName>
        <fullName evidence="7">RNA polymerase sigma factor</fullName>
    </submittedName>
</protein>
<dbReference type="InterPro" id="IPR014284">
    <property type="entry name" value="RNA_pol_sigma-70_dom"/>
</dbReference>
<dbReference type="InterPro" id="IPR007627">
    <property type="entry name" value="RNA_pol_sigma70_r2"/>
</dbReference>
<evidence type="ECO:0000256" key="3">
    <source>
        <dbReference type="ARBA" id="ARBA00023082"/>
    </source>
</evidence>
<accession>A0ABT5U631</accession>
<keyword evidence="8" id="KW-1185">Reference proteome</keyword>
<dbReference type="Gene3D" id="1.10.1740.10">
    <property type="match status" value="1"/>
</dbReference>
<dbReference type="CDD" id="cd06171">
    <property type="entry name" value="Sigma70_r4"/>
    <property type="match status" value="1"/>
</dbReference>
<reference evidence="7 8" key="1">
    <citation type="submission" date="2022-11" db="EMBL/GenBank/DDBJ databases">
        <title>Spartinivicinus poritis sp. nov., isolated from scleractinian coral Porites lutea.</title>
        <authorList>
            <person name="Zhang G."/>
            <person name="Cai L."/>
            <person name="Wei Q."/>
        </authorList>
    </citation>
    <scope>NUCLEOTIDE SEQUENCE [LARGE SCALE GENOMIC DNA]</scope>
    <source>
        <strain evidence="7 8">A2-2</strain>
    </source>
</reference>
<dbReference type="NCBIfam" id="TIGR02937">
    <property type="entry name" value="sigma70-ECF"/>
    <property type="match status" value="1"/>
</dbReference>
<feature type="domain" description="RNA polymerase sigma-70 region 2" evidence="5">
    <location>
        <begin position="24"/>
        <end position="90"/>
    </location>
</feature>
<dbReference type="SUPFAM" id="SSF88946">
    <property type="entry name" value="Sigma2 domain of RNA polymerase sigma factors"/>
    <property type="match status" value="1"/>
</dbReference>
<dbReference type="EMBL" id="JAPMOU010000003">
    <property type="protein sequence ID" value="MDE1461022.1"/>
    <property type="molecule type" value="Genomic_DNA"/>
</dbReference>
<name>A0ABT5U631_9GAMM</name>
<organism evidence="7 8">
    <name type="scientific">Spartinivicinus poritis</name>
    <dbReference type="NCBI Taxonomy" id="2994640"/>
    <lineage>
        <taxon>Bacteria</taxon>
        <taxon>Pseudomonadati</taxon>
        <taxon>Pseudomonadota</taxon>
        <taxon>Gammaproteobacteria</taxon>
        <taxon>Oceanospirillales</taxon>
        <taxon>Zooshikellaceae</taxon>
        <taxon>Spartinivicinus</taxon>
    </lineage>
</organism>
<dbReference type="Pfam" id="PF08281">
    <property type="entry name" value="Sigma70_r4_2"/>
    <property type="match status" value="1"/>
</dbReference>
<dbReference type="Gene3D" id="1.10.10.10">
    <property type="entry name" value="Winged helix-like DNA-binding domain superfamily/Winged helix DNA-binding domain"/>
    <property type="match status" value="1"/>
</dbReference>
<keyword evidence="3" id="KW-0731">Sigma factor</keyword>
<dbReference type="RefSeq" id="WP_274687391.1">
    <property type="nucleotide sequence ID" value="NZ_JAPMOU010000003.1"/>
</dbReference>
<dbReference type="InterPro" id="IPR013324">
    <property type="entry name" value="RNA_pol_sigma_r3/r4-like"/>
</dbReference>
<evidence type="ECO:0000256" key="2">
    <source>
        <dbReference type="ARBA" id="ARBA00023015"/>
    </source>
</evidence>
<gene>
    <name evidence="7" type="ORF">ORQ98_03460</name>
</gene>
<sequence>MNQSEEQALLLQATEGDVQAFSVLLEKYYTMIYKMAFRWLGNQQDSEDVAQEVCIKLGRSIHGFQINSKFSTWVYKIVLNTVRDFQRKQRNHDNIEEIPAVTNSNTLEQQVQNTQLWQLVHQLPVKQRDAVLLVYAEGLSHSEVADVFECKESTVSWYIHEAKKQLKTLIQHD</sequence>
<dbReference type="InterPro" id="IPR039425">
    <property type="entry name" value="RNA_pol_sigma-70-like"/>
</dbReference>
<dbReference type="InterPro" id="IPR013325">
    <property type="entry name" value="RNA_pol_sigma_r2"/>
</dbReference>